<protein>
    <submittedName>
        <fullName evidence="2">Uncharacterized protein</fullName>
    </submittedName>
</protein>
<evidence type="ECO:0000256" key="1">
    <source>
        <dbReference type="SAM" id="MobiDB-lite"/>
    </source>
</evidence>
<dbReference type="AlphaFoldDB" id="A0ABD1WTV4"/>
<dbReference type="Proteomes" id="UP001604277">
    <property type="component" value="Unassembled WGS sequence"/>
</dbReference>
<gene>
    <name evidence="2" type="ORF">Fot_06758</name>
</gene>
<keyword evidence="3" id="KW-1185">Reference proteome</keyword>
<name>A0ABD1WTV4_9LAMI</name>
<evidence type="ECO:0000313" key="2">
    <source>
        <dbReference type="EMBL" id="KAL2553139.1"/>
    </source>
</evidence>
<organism evidence="2 3">
    <name type="scientific">Forsythia ovata</name>
    <dbReference type="NCBI Taxonomy" id="205694"/>
    <lineage>
        <taxon>Eukaryota</taxon>
        <taxon>Viridiplantae</taxon>
        <taxon>Streptophyta</taxon>
        <taxon>Embryophyta</taxon>
        <taxon>Tracheophyta</taxon>
        <taxon>Spermatophyta</taxon>
        <taxon>Magnoliopsida</taxon>
        <taxon>eudicotyledons</taxon>
        <taxon>Gunneridae</taxon>
        <taxon>Pentapetalae</taxon>
        <taxon>asterids</taxon>
        <taxon>lamiids</taxon>
        <taxon>Lamiales</taxon>
        <taxon>Oleaceae</taxon>
        <taxon>Forsythieae</taxon>
        <taxon>Forsythia</taxon>
    </lineage>
</organism>
<reference evidence="3" key="1">
    <citation type="submission" date="2024-07" db="EMBL/GenBank/DDBJ databases">
        <title>Two chromosome-level genome assemblies of Korean endemic species Abeliophyllum distichum and Forsythia ovata (Oleaceae).</title>
        <authorList>
            <person name="Jang H."/>
        </authorList>
    </citation>
    <scope>NUCLEOTIDE SEQUENCE [LARGE SCALE GENOMIC DNA]</scope>
</reference>
<proteinExistence type="predicted"/>
<accession>A0ABD1WTV4</accession>
<comment type="caution">
    <text evidence="2">The sequence shown here is derived from an EMBL/GenBank/DDBJ whole genome shotgun (WGS) entry which is preliminary data.</text>
</comment>
<dbReference type="EMBL" id="JBFOLJ010000002">
    <property type="protein sequence ID" value="KAL2553139.1"/>
    <property type="molecule type" value="Genomic_DNA"/>
</dbReference>
<feature type="region of interest" description="Disordered" evidence="1">
    <location>
        <begin position="64"/>
        <end position="86"/>
    </location>
</feature>
<sequence>MANNPNLMTLNYNRDMHPKGCKGLPLNEQEKHQDCNVLAVMVKTHEKSINIELQIIMASTRAMRTAAETSTRRNKKKSKELKKSKEDDEVLHILNDWDYTTNPKTWAMGKLVVKYMDDVIVNIFRN</sequence>
<evidence type="ECO:0000313" key="3">
    <source>
        <dbReference type="Proteomes" id="UP001604277"/>
    </source>
</evidence>